<accession>A0A920CY44</accession>
<evidence type="ECO:0000256" key="5">
    <source>
        <dbReference type="SAM" id="SignalP"/>
    </source>
</evidence>
<feature type="binding site" evidence="3">
    <location>
        <position position="287"/>
    </location>
    <ligand>
        <name>Zn(2+)</name>
        <dbReference type="ChEBI" id="CHEBI:29105"/>
        <label>2</label>
    </ligand>
</feature>
<dbReference type="PANTHER" id="PTHR11596:SF5">
    <property type="entry name" value="ALKALINE PHOSPHATASE"/>
    <property type="match status" value="1"/>
</dbReference>
<dbReference type="Proteomes" id="UP000683139">
    <property type="component" value="Unassembled WGS sequence"/>
</dbReference>
<comment type="cofactor">
    <cofactor evidence="3">
        <name>Zn(2+)</name>
        <dbReference type="ChEBI" id="CHEBI:29105"/>
    </cofactor>
    <text evidence="3">Binds 2 Zn(2+) ions.</text>
</comment>
<feature type="binding site" evidence="3">
    <location>
        <position position="158"/>
    </location>
    <ligand>
        <name>Mg(2+)</name>
        <dbReference type="ChEBI" id="CHEBI:18420"/>
    </ligand>
</feature>
<feature type="binding site" evidence="3">
    <location>
        <position position="278"/>
    </location>
    <ligand>
        <name>Mg(2+)</name>
        <dbReference type="ChEBI" id="CHEBI:18420"/>
    </ligand>
</feature>
<dbReference type="InterPro" id="IPR012854">
    <property type="entry name" value="Cu_amine_oxidase-like_N"/>
</dbReference>
<evidence type="ECO:0000256" key="3">
    <source>
        <dbReference type="PIRSR" id="PIRSR601952-2"/>
    </source>
</evidence>
<feature type="binding site" evidence="3">
    <location>
        <position position="156"/>
    </location>
    <ligand>
        <name>Mg(2+)</name>
        <dbReference type="ChEBI" id="CHEBI:18420"/>
    </ligand>
</feature>
<evidence type="ECO:0000313" key="7">
    <source>
        <dbReference type="EMBL" id="GIP17556.1"/>
    </source>
</evidence>
<name>A0A920CY44_9BACL</name>
<dbReference type="PANTHER" id="PTHR11596">
    <property type="entry name" value="ALKALINE PHOSPHATASE"/>
    <property type="match status" value="1"/>
</dbReference>
<comment type="caution">
    <text evidence="7">The sequence shown here is derived from an EMBL/GenBank/DDBJ whole genome shotgun (WGS) entry which is preliminary data.</text>
</comment>
<keyword evidence="5" id="KW-0732">Signal</keyword>
<feature type="domain" description="Copper amine oxidase-like N-terminal" evidence="6">
    <location>
        <begin position="467"/>
        <end position="542"/>
    </location>
</feature>
<dbReference type="PRINTS" id="PR00113">
    <property type="entry name" value="ALKPHPHTASE"/>
</dbReference>
<evidence type="ECO:0000259" key="6">
    <source>
        <dbReference type="Pfam" id="PF07833"/>
    </source>
</evidence>
<reference evidence="7" key="1">
    <citation type="submission" date="2021-03" db="EMBL/GenBank/DDBJ databases">
        <title>Antimicrobial resistance genes in bacteria isolated from Japanese honey, and their potential for conferring macrolide and lincosamide resistance in the American foulbrood pathogen Paenibacillus larvae.</title>
        <authorList>
            <person name="Okamoto M."/>
            <person name="Kumagai M."/>
            <person name="Kanamori H."/>
            <person name="Takamatsu D."/>
        </authorList>
    </citation>
    <scope>NUCLEOTIDE SEQUENCE</scope>
    <source>
        <strain evidence="7">J40TS1</strain>
    </source>
</reference>
<organism evidence="7 8">
    <name type="scientific">Paenibacillus montaniterrae</name>
    <dbReference type="NCBI Taxonomy" id="429341"/>
    <lineage>
        <taxon>Bacteria</taxon>
        <taxon>Bacillati</taxon>
        <taxon>Bacillota</taxon>
        <taxon>Bacilli</taxon>
        <taxon>Bacillales</taxon>
        <taxon>Paenibacillaceae</taxon>
        <taxon>Paenibacillus</taxon>
    </lineage>
</organism>
<keyword evidence="1" id="KW-0597">Phosphoprotein</keyword>
<evidence type="ECO:0000256" key="4">
    <source>
        <dbReference type="RuleBase" id="RU003946"/>
    </source>
</evidence>
<feature type="binding site" evidence="3">
    <location>
        <position position="326"/>
    </location>
    <ligand>
        <name>Zn(2+)</name>
        <dbReference type="ChEBI" id="CHEBI:29105"/>
        <label>2</label>
    </ligand>
</feature>
<dbReference type="CDD" id="cd16012">
    <property type="entry name" value="ALP"/>
    <property type="match status" value="1"/>
</dbReference>
<protein>
    <submittedName>
        <fullName evidence="7">Alkaline phosphatase</fullName>
    </submittedName>
</protein>
<dbReference type="Pfam" id="PF07833">
    <property type="entry name" value="Cu_amine_oxidN1"/>
    <property type="match status" value="1"/>
</dbReference>
<keyword evidence="3" id="KW-0479">Metal-binding</keyword>
<comment type="cofactor">
    <cofactor evidence="3">
        <name>Mg(2+)</name>
        <dbReference type="ChEBI" id="CHEBI:18420"/>
    </cofactor>
    <text evidence="3">Binds 1 Mg(2+) ion.</text>
</comment>
<evidence type="ECO:0000256" key="2">
    <source>
        <dbReference type="PIRSR" id="PIRSR601952-1"/>
    </source>
</evidence>
<evidence type="ECO:0000313" key="8">
    <source>
        <dbReference type="Proteomes" id="UP000683139"/>
    </source>
</evidence>
<dbReference type="InterPro" id="IPR001952">
    <property type="entry name" value="Alkaline_phosphatase"/>
</dbReference>
<dbReference type="SUPFAM" id="SSF55383">
    <property type="entry name" value="Copper amine oxidase, domain N"/>
    <property type="match status" value="1"/>
</dbReference>
<feature type="binding site" evidence="3">
    <location>
        <position position="49"/>
    </location>
    <ligand>
        <name>Mg(2+)</name>
        <dbReference type="ChEBI" id="CHEBI:18420"/>
    </ligand>
</feature>
<comment type="similarity">
    <text evidence="4">Belongs to the alkaline phosphatase family.</text>
</comment>
<keyword evidence="3" id="KW-0460">Magnesium</keyword>
<dbReference type="GO" id="GO:0004035">
    <property type="term" value="F:alkaline phosphatase activity"/>
    <property type="evidence" value="ECO:0007669"/>
    <property type="project" value="TreeGrafter"/>
</dbReference>
<keyword evidence="3" id="KW-0862">Zinc</keyword>
<gene>
    <name evidence="7" type="primary">phoB</name>
    <name evidence="7" type="ORF">J40TS1_31980</name>
</gene>
<dbReference type="SMART" id="SM00098">
    <property type="entry name" value="alkPPc"/>
    <property type="match status" value="1"/>
</dbReference>
<dbReference type="GO" id="GO:0046872">
    <property type="term" value="F:metal ion binding"/>
    <property type="evidence" value="ECO:0007669"/>
    <property type="project" value="UniProtKB-KW"/>
</dbReference>
<feature type="binding site" evidence="3">
    <location>
        <position position="49"/>
    </location>
    <ligand>
        <name>Zn(2+)</name>
        <dbReference type="ChEBI" id="CHEBI:29105"/>
        <label>2</label>
    </ligand>
</feature>
<proteinExistence type="inferred from homology"/>
<dbReference type="Pfam" id="PF00245">
    <property type="entry name" value="Alk_phosphatase"/>
    <property type="match status" value="1"/>
</dbReference>
<feature type="active site" description="Phosphoserine intermediate" evidence="2">
    <location>
        <position position="90"/>
    </location>
</feature>
<dbReference type="EMBL" id="BOSE01000006">
    <property type="protein sequence ID" value="GIP17556.1"/>
    <property type="molecule type" value="Genomic_DNA"/>
</dbReference>
<feature type="binding site" evidence="3">
    <location>
        <position position="325"/>
    </location>
    <ligand>
        <name>Zn(2+)</name>
        <dbReference type="ChEBI" id="CHEBI:29105"/>
        <label>2</label>
    </ligand>
</feature>
<dbReference type="Gene3D" id="1.10.60.40">
    <property type="match status" value="1"/>
</dbReference>
<evidence type="ECO:0000256" key="1">
    <source>
        <dbReference type="ARBA" id="ARBA00022553"/>
    </source>
</evidence>
<feature type="binding site" evidence="3">
    <location>
        <position position="425"/>
    </location>
    <ligand>
        <name>Zn(2+)</name>
        <dbReference type="ChEBI" id="CHEBI:29105"/>
        <label>2</label>
    </ligand>
</feature>
<dbReference type="InterPro" id="IPR036582">
    <property type="entry name" value="Mao_N_sf"/>
</dbReference>
<dbReference type="Gene3D" id="3.30.457.10">
    <property type="entry name" value="Copper amine oxidase-like, N-terminal domain"/>
    <property type="match status" value="1"/>
</dbReference>
<sequence length="546" mass="58622">MLRNLKFGKKAALLMSALVLTAGLAIPTAAAEEEATKPQVKNVIILIPDGMSVGATTLTRWYQGGEPLAMDEMASGLVRTYSADAPIADSAPGGTALATGYKSHTGYVGVLPDENTMPGLEPLKKEDQRKPIASVLEAARLSGKSTGIIATSEFMHATPADFTAHYPDRGNYDAISEQQVYAGLDVVLGSGYKYLQPDVRADKEDLIEVIKSRGYDYVTTPAAMRASTADKLWGLFAPTSMAYEMDRNPSEQPSIAEMTSKAIEVLSRNEEGFFLMVEGSKIDWAAHANDPIGIISDVAAFDEAVGVALEYAKKNQDTAVVSVTDHGNGGITIGNIDTSRNYDKLPLSHFIDPLKKAKLTGEGIAAKLNEDRSNVRAVMADYYGITDLTDEEVEAIVATPAGSMNYTVGPMISKRASIGWTTGGHTGEDVVLYSWSPDGDNLTGVVENTDVARYMARKLGVNLEETTNRLFVLARDAFEKKGAEVGWNAEDVNNPIVVVTKGSDTLELPVYKNIAILNGKEHQLDGVVVFNGTKTYVPQSAVDLLP</sequence>
<feature type="signal peptide" evidence="5">
    <location>
        <begin position="1"/>
        <end position="31"/>
    </location>
</feature>
<dbReference type="SUPFAM" id="SSF53649">
    <property type="entry name" value="Alkaline phosphatase-like"/>
    <property type="match status" value="1"/>
</dbReference>
<feature type="chain" id="PRO_5036903633" evidence="5">
    <location>
        <begin position="32"/>
        <end position="546"/>
    </location>
</feature>
<dbReference type="InterPro" id="IPR017850">
    <property type="entry name" value="Alkaline_phosphatase_core_sf"/>
</dbReference>
<dbReference type="Gene3D" id="3.40.720.10">
    <property type="entry name" value="Alkaline Phosphatase, subunit A"/>
    <property type="match status" value="1"/>
</dbReference>
<keyword evidence="8" id="KW-1185">Reference proteome</keyword>
<feature type="binding site" evidence="3">
    <location>
        <position position="283"/>
    </location>
    <ligand>
        <name>Zn(2+)</name>
        <dbReference type="ChEBI" id="CHEBI:29105"/>
        <label>2</label>
    </ligand>
</feature>
<dbReference type="AlphaFoldDB" id="A0A920CY44"/>